<name>A0A067STA8_GALM3</name>
<dbReference type="OrthoDB" id="3182677at2759"/>
<organism evidence="3 4">
    <name type="scientific">Galerina marginata (strain CBS 339.88)</name>
    <dbReference type="NCBI Taxonomy" id="685588"/>
    <lineage>
        <taxon>Eukaryota</taxon>
        <taxon>Fungi</taxon>
        <taxon>Dikarya</taxon>
        <taxon>Basidiomycota</taxon>
        <taxon>Agaricomycotina</taxon>
        <taxon>Agaricomycetes</taxon>
        <taxon>Agaricomycetidae</taxon>
        <taxon>Agaricales</taxon>
        <taxon>Agaricineae</taxon>
        <taxon>Strophariaceae</taxon>
        <taxon>Galerina</taxon>
    </lineage>
</organism>
<evidence type="ECO:0000259" key="2">
    <source>
        <dbReference type="Pfam" id="PF17667"/>
    </source>
</evidence>
<dbReference type="PANTHER" id="PTHR38248">
    <property type="entry name" value="FUNK1 6"/>
    <property type="match status" value="1"/>
</dbReference>
<feature type="domain" description="Fungal-type protein kinase" evidence="2">
    <location>
        <begin position="542"/>
        <end position="690"/>
    </location>
</feature>
<evidence type="ECO:0000313" key="4">
    <source>
        <dbReference type="Proteomes" id="UP000027222"/>
    </source>
</evidence>
<keyword evidence="4" id="KW-1185">Reference proteome</keyword>
<reference evidence="4" key="1">
    <citation type="journal article" date="2014" name="Proc. Natl. Acad. Sci. U.S.A.">
        <title>Extensive sampling of basidiomycete genomes demonstrates inadequacy of the white-rot/brown-rot paradigm for wood decay fungi.</title>
        <authorList>
            <person name="Riley R."/>
            <person name="Salamov A.A."/>
            <person name="Brown D.W."/>
            <person name="Nagy L.G."/>
            <person name="Floudas D."/>
            <person name="Held B.W."/>
            <person name="Levasseur A."/>
            <person name="Lombard V."/>
            <person name="Morin E."/>
            <person name="Otillar R."/>
            <person name="Lindquist E.A."/>
            <person name="Sun H."/>
            <person name="LaButti K.M."/>
            <person name="Schmutz J."/>
            <person name="Jabbour D."/>
            <person name="Luo H."/>
            <person name="Baker S.E."/>
            <person name="Pisabarro A.G."/>
            <person name="Walton J.D."/>
            <person name="Blanchette R.A."/>
            <person name="Henrissat B."/>
            <person name="Martin F."/>
            <person name="Cullen D."/>
            <person name="Hibbett D.S."/>
            <person name="Grigoriev I.V."/>
        </authorList>
    </citation>
    <scope>NUCLEOTIDE SEQUENCE [LARGE SCALE GENOMIC DNA]</scope>
    <source>
        <strain evidence="4">CBS 339.88</strain>
    </source>
</reference>
<dbReference type="PANTHER" id="PTHR38248:SF2">
    <property type="entry name" value="FUNK1 11"/>
    <property type="match status" value="1"/>
</dbReference>
<dbReference type="Pfam" id="PF17667">
    <property type="entry name" value="Pkinase_fungal"/>
    <property type="match status" value="1"/>
</dbReference>
<dbReference type="STRING" id="685588.A0A067STA8"/>
<dbReference type="HOGENOM" id="CLU_353049_0_0_1"/>
<dbReference type="Proteomes" id="UP000027222">
    <property type="component" value="Unassembled WGS sequence"/>
</dbReference>
<sequence>MGYTPPNSRKQEELEAMAGAEYRGAVWQGIPVLDAFCPESPLTKQATQAVRRIMGSNRQIAVEKVHTNPYRVNTDSWSSSWPTTQHESISNAAFISLLTEVGDALQEQHTPPYFGPVTFVDCHDKTTLDGVESSSPLKPDGGVFRSKDVDAAKTAPVQSQIDRFHWRQFLIAIEVKKNDKDLLAQAFTYARAMFVATDRRWFSPVITFNFRTTEVHFTFWTRWAMYATAPFKLNTQEGFDHFVDAIIRMLMWKDEEATGMFSGRNEAGLWLDGLGLLQFEMVLNYRACARGRASHVFLARNVLPRTLGQLQQFLSTLDIPTLSPSLSLVQPSGRESPPLIRRSMRLLKSREAKPPSQPPLKPSSKSGTRNTRLATNSSKPSDTGFSRSTSMPTSIQEESSEPAPANRTSPGSNIEAHGPNLPSVMDAIVVEGPTQGVRELQEIHRHLWKNSPDRAIALLEGRDRLKEWATLVTDQFSKGQNNPKHYVIKEGWVGKTYNEAKMFEDTHRGTTNGAFGVAKVKVYVRSAPVSKVEGVQPWDIFDSQHSSEQEERSFVTLVAETVGTSLIHATGPNQLVTAILHAIIGHYNILSASWLHCDVSIGNIILVPDGEMRDTSKWLGDETKCIGFMIDGDLAIQWEDLDRIKASSKSGTPPFMSARLLDLLTRSTDTPIIHSFRDDLEGYAWVLLWAAISAEIEDERAADWLQMLDGGDNYKNLRQAKTSIMYDLLAGGPEQLPIHVRPLVNLLVSLFDALRKDGQVLDQQLIKLHDAKGDQAKILEVKAAISELTEKMYGCIIGLFRHELDNGNLPKTWAEVRETWK</sequence>
<gene>
    <name evidence="3" type="ORF">GALMADRAFT_141855</name>
</gene>
<evidence type="ECO:0000313" key="3">
    <source>
        <dbReference type="EMBL" id="KDR74131.1"/>
    </source>
</evidence>
<accession>A0A067STA8</accession>
<feature type="region of interest" description="Disordered" evidence="1">
    <location>
        <begin position="348"/>
        <end position="420"/>
    </location>
</feature>
<evidence type="ECO:0000256" key="1">
    <source>
        <dbReference type="SAM" id="MobiDB-lite"/>
    </source>
</evidence>
<proteinExistence type="predicted"/>
<dbReference type="InterPro" id="IPR040976">
    <property type="entry name" value="Pkinase_fungal"/>
</dbReference>
<feature type="compositionally biased region" description="Polar residues" evidence="1">
    <location>
        <begin position="367"/>
        <end position="397"/>
    </location>
</feature>
<dbReference type="AlphaFoldDB" id="A0A067STA8"/>
<dbReference type="EMBL" id="KL142384">
    <property type="protein sequence ID" value="KDR74131.1"/>
    <property type="molecule type" value="Genomic_DNA"/>
</dbReference>
<protein>
    <recommendedName>
        <fullName evidence="2">Fungal-type protein kinase domain-containing protein</fullName>
    </recommendedName>
</protein>